<evidence type="ECO:0000256" key="1">
    <source>
        <dbReference type="ARBA" id="ARBA00022475"/>
    </source>
</evidence>
<feature type="chain" id="PRO_5046397145" evidence="6">
    <location>
        <begin position="21"/>
        <end position="425"/>
    </location>
</feature>
<organism evidence="7 8">
    <name type="scientific">Clostridium moutaii</name>
    <dbReference type="NCBI Taxonomy" id="3240932"/>
    <lineage>
        <taxon>Bacteria</taxon>
        <taxon>Bacillati</taxon>
        <taxon>Bacillota</taxon>
        <taxon>Clostridia</taxon>
        <taxon>Eubacteriales</taxon>
        <taxon>Clostridiaceae</taxon>
        <taxon>Clostridium</taxon>
    </lineage>
</organism>
<keyword evidence="5" id="KW-0449">Lipoprotein</keyword>
<evidence type="ECO:0000256" key="3">
    <source>
        <dbReference type="ARBA" id="ARBA00023136"/>
    </source>
</evidence>
<proteinExistence type="predicted"/>
<keyword evidence="2 6" id="KW-0732">Signal</keyword>
<evidence type="ECO:0000256" key="2">
    <source>
        <dbReference type="ARBA" id="ARBA00022729"/>
    </source>
</evidence>
<dbReference type="PANTHER" id="PTHR43649:SF33">
    <property type="entry name" value="POLYGALACTURONAN_RHAMNOGALACTURONAN-BINDING PROTEIN YTCQ"/>
    <property type="match status" value="1"/>
</dbReference>
<keyword evidence="3" id="KW-0472">Membrane</keyword>
<dbReference type="Proteomes" id="UP001564657">
    <property type="component" value="Unassembled WGS sequence"/>
</dbReference>
<dbReference type="Gene3D" id="3.40.190.10">
    <property type="entry name" value="Periplasmic binding protein-like II"/>
    <property type="match status" value="1"/>
</dbReference>
<protein>
    <submittedName>
        <fullName evidence="7">ABC transporter substrate-binding protein</fullName>
    </submittedName>
</protein>
<dbReference type="PROSITE" id="PS51257">
    <property type="entry name" value="PROKAR_LIPOPROTEIN"/>
    <property type="match status" value="1"/>
</dbReference>
<accession>A0ABV4BNI7</accession>
<evidence type="ECO:0000313" key="7">
    <source>
        <dbReference type="EMBL" id="MEY7999351.1"/>
    </source>
</evidence>
<dbReference type="SUPFAM" id="SSF53850">
    <property type="entry name" value="Periplasmic binding protein-like II"/>
    <property type="match status" value="1"/>
</dbReference>
<dbReference type="EMBL" id="JBGEWD010000002">
    <property type="protein sequence ID" value="MEY7999351.1"/>
    <property type="molecule type" value="Genomic_DNA"/>
</dbReference>
<dbReference type="InterPro" id="IPR006059">
    <property type="entry name" value="SBP"/>
</dbReference>
<feature type="signal peptide" evidence="6">
    <location>
        <begin position="1"/>
        <end position="20"/>
    </location>
</feature>
<sequence>MNRYIKTVLFLILALTSIFAVSCNRHQDNEVSKESLQGNIEIVTDVEHGPQLKLAASRFREVHKKVNVDVIVVKDTDNNIKSILDNSQYAADIITLDDSYVKHILSVYSDRILKITDSGNLYKNTLLNNKMNNDTMKGSIYALPWDTCPKALIYRKDIFAKENIDVDNIKTWSDYIEVGRKIKEDTGKVLMGNLSDDNNDIFLLLANELGTSYFNESGKLSFQSEKWSRIIEMAKILYGENLIEDFNSKSELINRLKGDKIVSFIGDPTYAKALMNDYPKDSYKWGIIKLPSFEPGGNRDVSLGGINLIINKNTKQVNLTQDFINFALTDDELQMDLLNDYGRFPVNMDIYNLVDLNKQVPYFDSKAWNLFAGVEQGSFSINYTKDFPKVREKVKEILTEPIVENQDFKTISENIEASLKNEIKK</sequence>
<evidence type="ECO:0000313" key="8">
    <source>
        <dbReference type="Proteomes" id="UP001564657"/>
    </source>
</evidence>
<keyword evidence="1" id="KW-1003">Cell membrane</keyword>
<evidence type="ECO:0000256" key="6">
    <source>
        <dbReference type="SAM" id="SignalP"/>
    </source>
</evidence>
<dbReference type="PANTHER" id="PTHR43649">
    <property type="entry name" value="ARABINOSE-BINDING PROTEIN-RELATED"/>
    <property type="match status" value="1"/>
</dbReference>
<evidence type="ECO:0000256" key="5">
    <source>
        <dbReference type="ARBA" id="ARBA00023288"/>
    </source>
</evidence>
<evidence type="ECO:0000256" key="4">
    <source>
        <dbReference type="ARBA" id="ARBA00023139"/>
    </source>
</evidence>
<name>A0ABV4BNI7_9CLOT</name>
<keyword evidence="8" id="KW-1185">Reference proteome</keyword>
<dbReference type="InterPro" id="IPR050490">
    <property type="entry name" value="Bact_solute-bd_prot1"/>
</dbReference>
<dbReference type="RefSeq" id="WP_369703238.1">
    <property type="nucleotide sequence ID" value="NZ_JBGEWD010000002.1"/>
</dbReference>
<dbReference type="Pfam" id="PF01547">
    <property type="entry name" value="SBP_bac_1"/>
    <property type="match status" value="1"/>
</dbReference>
<comment type="caution">
    <text evidence="7">The sequence shown here is derived from an EMBL/GenBank/DDBJ whole genome shotgun (WGS) entry which is preliminary data.</text>
</comment>
<keyword evidence="4" id="KW-0564">Palmitate</keyword>
<reference evidence="7 8" key="1">
    <citation type="submission" date="2024-08" db="EMBL/GenBank/DDBJ databases">
        <title>Clostridium lapicellarii sp. nov., and Clostridium renhuaiense sp. nov., two species isolated from the mud in a fermentation cellar used for producing sauce-flavour Chinese liquors.</title>
        <authorList>
            <person name="Yang F."/>
            <person name="Wang H."/>
            <person name="Chen L.Q."/>
            <person name="Zhou N."/>
            <person name="Lu J.J."/>
            <person name="Pu X.X."/>
            <person name="Wan B."/>
            <person name="Wang L."/>
            <person name="Liu S.J."/>
        </authorList>
    </citation>
    <scope>NUCLEOTIDE SEQUENCE [LARGE SCALE GENOMIC DNA]</scope>
    <source>
        <strain evidence="7 8">MT-5</strain>
    </source>
</reference>
<gene>
    <name evidence="7" type="ORF">AB8U03_03915</name>
</gene>